<dbReference type="PANTHER" id="PTHR35272:SF3">
    <property type="entry name" value="THIOL:DISULFIDE INTERCHANGE PROTEIN DSBC"/>
    <property type="match status" value="1"/>
</dbReference>
<dbReference type="Pfam" id="PF10411">
    <property type="entry name" value="DsbC_N"/>
    <property type="match status" value="1"/>
</dbReference>
<reference evidence="11 12" key="1">
    <citation type="journal article" date="2012" name="BMC Genomics">
        <title>Comparative genomics of the classical Bordetella subspecies: the evolution and exchange of virulence-associated diversity amongst closely related pathogens.</title>
        <authorList>
            <person name="Park J."/>
            <person name="Zhang Y."/>
            <person name="Buboltz A.M."/>
            <person name="Zhang X."/>
            <person name="Schuster S.C."/>
            <person name="Ahuja U."/>
            <person name="Liu M."/>
            <person name="Miller J.F."/>
            <person name="Sebaihia M."/>
            <person name="Bentley S.D."/>
            <person name="Parkhill J."/>
            <person name="Harvill E.T."/>
        </authorList>
    </citation>
    <scope>NUCLEOTIDE SEQUENCE [LARGE SCALE GENOMIC DNA]</scope>
    <source>
        <strain evidence="11 12">253</strain>
    </source>
</reference>
<keyword evidence="6 7" id="KW-0676">Redox-active center</keyword>
<dbReference type="GO" id="GO:0042597">
    <property type="term" value="C:periplasmic space"/>
    <property type="evidence" value="ECO:0007669"/>
    <property type="project" value="UniProtKB-SubCell"/>
</dbReference>
<evidence type="ECO:0000313" key="12">
    <source>
        <dbReference type="Proteomes" id="UP000007564"/>
    </source>
</evidence>
<feature type="signal peptide" evidence="7">
    <location>
        <begin position="1"/>
        <end position="31"/>
    </location>
</feature>
<evidence type="ECO:0000259" key="9">
    <source>
        <dbReference type="Pfam" id="PF10411"/>
    </source>
</evidence>
<dbReference type="KEGG" id="bbh:BN112_3803"/>
<proteinExistence type="inferred from homology"/>
<dbReference type="RefSeq" id="WP_015064891.1">
    <property type="nucleotide sequence ID" value="NC_019382.1"/>
</dbReference>
<dbReference type="Gene3D" id="3.40.30.10">
    <property type="entry name" value="Glutaredoxin"/>
    <property type="match status" value="1"/>
</dbReference>
<evidence type="ECO:0000256" key="5">
    <source>
        <dbReference type="ARBA" id="ARBA00023157"/>
    </source>
</evidence>
<comment type="similarity">
    <text evidence="2 7">Belongs to the thioredoxin family. DsbC subfamily.</text>
</comment>
<evidence type="ECO:0000256" key="3">
    <source>
        <dbReference type="ARBA" id="ARBA00022729"/>
    </source>
</evidence>
<dbReference type="Pfam" id="PF13098">
    <property type="entry name" value="Thioredoxin_2"/>
    <property type="match status" value="1"/>
</dbReference>
<organism evidence="11 12">
    <name type="scientific">Bordetella bronchiseptica 253</name>
    <dbReference type="NCBI Taxonomy" id="568707"/>
    <lineage>
        <taxon>Bacteria</taxon>
        <taxon>Pseudomonadati</taxon>
        <taxon>Pseudomonadota</taxon>
        <taxon>Betaproteobacteria</taxon>
        <taxon>Burkholderiales</taxon>
        <taxon>Alcaligenaceae</taxon>
        <taxon>Bordetella</taxon>
    </lineage>
</organism>
<dbReference type="CDD" id="cd03020">
    <property type="entry name" value="DsbA_DsbC_DsbG"/>
    <property type="match status" value="1"/>
</dbReference>
<evidence type="ECO:0000256" key="2">
    <source>
        <dbReference type="ARBA" id="ARBA00009813"/>
    </source>
</evidence>
<comment type="subcellular location">
    <subcellularLocation>
        <location evidence="1 7">Periplasm</location>
    </subcellularLocation>
</comment>
<dbReference type="AlphaFoldDB" id="A0A0C6P7I7"/>
<feature type="domain" description="Disulphide bond isomerase DsbC/G N-terminal" evidence="9">
    <location>
        <begin position="69"/>
        <end position="134"/>
    </location>
</feature>
<protein>
    <recommendedName>
        <fullName evidence="7">Thiol:disulfide interchange protein</fullName>
    </recommendedName>
</protein>
<sequence>MSGPPFSGAGMNFRITVWCAAAAVWSSGALAQDGAGQAAPGTPDKVYSTTGTAPAKPGDKVYSTRSAQAPDPQADAVKERFAQRFEGFDVTAVRRTPYGLFEVQIGTDLLYTDEKVTWVMEGPLIDALTRRDVTRERQEKLSNVPFDELPLDLAVKQVKGDGSRVMAVFEDPNCGYCKQLHRTLEDMDNITVYTFLYPILSPDSTTKVRDIWCASDPAKVWKDWMVRGQRPPTAECDAPVEQWLALGRQLMVRGTPAIFFKSGGRVSGALPRDELEARL</sequence>
<dbReference type="InterPro" id="IPR009094">
    <property type="entry name" value="DiS-bond_isomerase_DsbC/G_N_sf"/>
</dbReference>
<accession>A0A0C6P7I7</accession>
<dbReference type="InterPro" id="IPR018950">
    <property type="entry name" value="DiS-bond_isomerase_DsbC/G_N"/>
</dbReference>
<dbReference type="InterPro" id="IPR017937">
    <property type="entry name" value="Thioredoxin_CS"/>
</dbReference>
<dbReference type="HOGENOM" id="CLU_083593_1_0_4"/>
<evidence type="ECO:0000256" key="1">
    <source>
        <dbReference type="ARBA" id="ARBA00004418"/>
    </source>
</evidence>
<dbReference type="EMBL" id="HE965806">
    <property type="protein sequence ID" value="CCJ55717.1"/>
    <property type="molecule type" value="Genomic_DNA"/>
</dbReference>
<feature type="compositionally biased region" description="Low complexity" evidence="8">
    <location>
        <begin position="33"/>
        <end position="44"/>
    </location>
</feature>
<dbReference type="InterPro" id="IPR033954">
    <property type="entry name" value="DiS-bond_Isoase_DsbC/G"/>
</dbReference>
<feature type="region of interest" description="Disordered" evidence="8">
    <location>
        <begin position="33"/>
        <end position="74"/>
    </location>
</feature>
<dbReference type="Gene3D" id="3.10.450.70">
    <property type="entry name" value="Disulphide bond isomerase, DsbC/G, N-terminal"/>
    <property type="match status" value="1"/>
</dbReference>
<dbReference type="InterPro" id="IPR012336">
    <property type="entry name" value="Thioredoxin-like_fold"/>
</dbReference>
<name>A0A0C6P7I7_BORBO</name>
<dbReference type="PANTHER" id="PTHR35272">
    <property type="entry name" value="THIOL:DISULFIDE INTERCHANGE PROTEIN DSBC-RELATED"/>
    <property type="match status" value="1"/>
</dbReference>
<comment type="function">
    <text evidence="7">Required for disulfide bond formation in some periplasmic proteins. Acts by transferring its disulfide bond to other proteins and is reduced in the process.</text>
</comment>
<keyword evidence="5" id="KW-1015">Disulfide bond</keyword>
<keyword evidence="4 7" id="KW-0574">Periplasm</keyword>
<evidence type="ECO:0000259" key="10">
    <source>
        <dbReference type="Pfam" id="PF13098"/>
    </source>
</evidence>
<keyword evidence="3 7" id="KW-0732">Signal</keyword>
<evidence type="ECO:0000256" key="6">
    <source>
        <dbReference type="ARBA" id="ARBA00023284"/>
    </source>
</evidence>
<evidence type="ECO:0000256" key="4">
    <source>
        <dbReference type="ARBA" id="ARBA00022764"/>
    </source>
</evidence>
<gene>
    <name evidence="11" type="primary">dsbC</name>
    <name evidence="11" type="ORF">BN112_3803</name>
</gene>
<feature type="domain" description="Thioredoxin-like fold" evidence="10">
    <location>
        <begin position="158"/>
        <end position="279"/>
    </location>
</feature>
<dbReference type="InterPro" id="IPR036249">
    <property type="entry name" value="Thioredoxin-like_sf"/>
</dbReference>
<evidence type="ECO:0000256" key="7">
    <source>
        <dbReference type="RuleBase" id="RU364038"/>
    </source>
</evidence>
<dbReference type="Proteomes" id="UP000007564">
    <property type="component" value="Chromosome"/>
</dbReference>
<dbReference type="SUPFAM" id="SSF52833">
    <property type="entry name" value="Thioredoxin-like"/>
    <property type="match status" value="1"/>
</dbReference>
<dbReference type="InterPro" id="IPR051470">
    <property type="entry name" value="Thiol:disulfide_interchange"/>
</dbReference>
<dbReference type="OrthoDB" id="12976at2"/>
<feature type="chain" id="PRO_5010002722" description="Thiol:disulfide interchange protein" evidence="7">
    <location>
        <begin position="32"/>
        <end position="279"/>
    </location>
</feature>
<dbReference type="PROSITE" id="PS00194">
    <property type="entry name" value="THIOREDOXIN_1"/>
    <property type="match status" value="1"/>
</dbReference>
<evidence type="ECO:0000256" key="8">
    <source>
        <dbReference type="SAM" id="MobiDB-lite"/>
    </source>
</evidence>
<evidence type="ECO:0000313" key="11">
    <source>
        <dbReference type="EMBL" id="CCJ55717.1"/>
    </source>
</evidence>